<evidence type="ECO:0000256" key="1">
    <source>
        <dbReference type="ARBA" id="ARBA00004141"/>
    </source>
</evidence>
<protein>
    <recommendedName>
        <fullName evidence="8">Parasitic phase-specific protein PSP-1</fullName>
    </recommendedName>
</protein>
<organism evidence="6 7">
    <name type="scientific">Metarhizium humberi</name>
    <dbReference type="NCBI Taxonomy" id="2596975"/>
    <lineage>
        <taxon>Eukaryota</taxon>
        <taxon>Fungi</taxon>
        <taxon>Dikarya</taxon>
        <taxon>Ascomycota</taxon>
        <taxon>Pezizomycotina</taxon>
        <taxon>Sordariomycetes</taxon>
        <taxon>Hypocreomycetidae</taxon>
        <taxon>Hypocreales</taxon>
        <taxon>Clavicipitaceae</taxon>
        <taxon>Metarhizium</taxon>
    </lineage>
</organism>
<dbReference type="EMBL" id="JACEFI010000004">
    <property type="protein sequence ID" value="KAH0598875.1"/>
    <property type="molecule type" value="Genomic_DNA"/>
</dbReference>
<feature type="transmembrane region" description="Helical" evidence="5">
    <location>
        <begin position="211"/>
        <end position="228"/>
    </location>
</feature>
<keyword evidence="7" id="KW-1185">Reference proteome</keyword>
<dbReference type="GO" id="GO:0000324">
    <property type="term" value="C:fungal-type vacuole"/>
    <property type="evidence" value="ECO:0007669"/>
    <property type="project" value="TreeGrafter"/>
</dbReference>
<evidence type="ECO:0000256" key="2">
    <source>
        <dbReference type="ARBA" id="ARBA00022692"/>
    </source>
</evidence>
<keyword evidence="4 5" id="KW-0472">Membrane</keyword>
<feature type="transmembrane region" description="Helical" evidence="5">
    <location>
        <begin position="263"/>
        <end position="286"/>
    </location>
</feature>
<evidence type="ECO:0000313" key="7">
    <source>
        <dbReference type="Proteomes" id="UP000764110"/>
    </source>
</evidence>
<feature type="transmembrane region" description="Helical" evidence="5">
    <location>
        <begin position="340"/>
        <end position="362"/>
    </location>
</feature>
<evidence type="ECO:0000256" key="5">
    <source>
        <dbReference type="SAM" id="Phobius"/>
    </source>
</evidence>
<evidence type="ECO:0000256" key="3">
    <source>
        <dbReference type="ARBA" id="ARBA00022989"/>
    </source>
</evidence>
<comment type="subcellular location">
    <subcellularLocation>
        <location evidence="1">Membrane</location>
        <topology evidence="1">Multi-pass membrane protein</topology>
    </subcellularLocation>
</comment>
<gene>
    <name evidence="6" type="ORF">MHUMG1_02987</name>
</gene>
<comment type="caution">
    <text evidence="6">The sequence shown here is derived from an EMBL/GenBank/DDBJ whole genome shotgun (WGS) entry which is preliminary data.</text>
</comment>
<dbReference type="AlphaFoldDB" id="A0A9P8MDQ9"/>
<proteinExistence type="predicted"/>
<feature type="transmembrane region" description="Helical" evidence="5">
    <location>
        <begin position="235"/>
        <end position="257"/>
    </location>
</feature>
<feature type="transmembrane region" description="Helical" evidence="5">
    <location>
        <begin position="383"/>
        <end position="401"/>
    </location>
</feature>
<dbReference type="InterPro" id="IPR007568">
    <property type="entry name" value="RTA1"/>
</dbReference>
<feature type="transmembrane region" description="Helical" evidence="5">
    <location>
        <begin position="421"/>
        <end position="446"/>
    </location>
</feature>
<keyword evidence="2 5" id="KW-0812">Transmembrane</keyword>
<dbReference type="PANTHER" id="PTHR31465">
    <property type="entry name" value="PROTEIN RTA1-RELATED"/>
    <property type="match status" value="1"/>
</dbReference>
<dbReference type="PANTHER" id="PTHR31465:SF9">
    <property type="entry name" value="SPHINGOID LONG-CHAIN BASE TRANSPORTER RSB1"/>
    <property type="match status" value="1"/>
</dbReference>
<reference evidence="6 7" key="1">
    <citation type="submission" date="2020-07" db="EMBL/GenBank/DDBJ databases">
        <title>Metarhizium humberi genome.</title>
        <authorList>
            <person name="Lysoe E."/>
        </authorList>
    </citation>
    <scope>NUCLEOTIDE SEQUENCE [LARGE SCALE GENOMIC DNA]</scope>
    <source>
        <strain evidence="6 7">ESALQ1638</strain>
    </source>
</reference>
<evidence type="ECO:0000256" key="4">
    <source>
        <dbReference type="ARBA" id="ARBA00023136"/>
    </source>
</evidence>
<evidence type="ECO:0008006" key="8">
    <source>
        <dbReference type="Google" id="ProtNLM"/>
    </source>
</evidence>
<dbReference type="Pfam" id="PF04479">
    <property type="entry name" value="RTA1"/>
    <property type="match status" value="1"/>
</dbReference>
<feature type="transmembrane region" description="Helical" evidence="5">
    <location>
        <begin position="306"/>
        <end position="328"/>
    </location>
</feature>
<dbReference type="Proteomes" id="UP000764110">
    <property type="component" value="Unassembled WGS sequence"/>
</dbReference>
<accession>A0A9P8MDQ9</accession>
<dbReference type="GO" id="GO:0005886">
    <property type="term" value="C:plasma membrane"/>
    <property type="evidence" value="ECO:0007669"/>
    <property type="project" value="TreeGrafter"/>
</dbReference>
<name>A0A9P8MDQ9_9HYPO</name>
<sequence>MGFVEQGSIGGVQRARCHEWSLTAARPIIPVQCGHSYAAATTRFPMQIAKRKRGQEAYYSFGNLIRQGSVKGLGYSKRKRACFDASRFPTRLCFALMARLRVHIVKVVGLDRRVMEHNDAATTAWPNAPDMELIRVAVELSKRATGDQSPSPSKPFPARSLIPKPQHLDMSSSDLPDHRISFGPDANCTLSTCPIEASVYQYRPSLPANSVLLALFALALAVHAVLGIRRRTWGFMAFMIVGCLVEIVGYAARILLYKNPFDFIAFLIQIIFITTGPVFYTAAIYVTLSKTINYLAPQLSRFNPKFFYWIFIPADLVCLALQAAGGALSTQTKGSSDTGVNITMAGLVLQVVVIFVFVVAFADYMVRYTQHPGTQALTPRVRLFLSFLGLAVVLILGRSIYRAYELSKGYRGSDLITNEGLFIGLEGVLIIIAAFALCVGHPGLLFSPKANGARSNSASDVEK</sequence>
<keyword evidence="3 5" id="KW-1133">Transmembrane helix</keyword>
<evidence type="ECO:0000313" key="6">
    <source>
        <dbReference type="EMBL" id="KAH0598875.1"/>
    </source>
</evidence>